<keyword evidence="1" id="KW-0472">Membrane</keyword>
<feature type="transmembrane region" description="Helical" evidence="1">
    <location>
        <begin position="34"/>
        <end position="57"/>
    </location>
</feature>
<evidence type="ECO:0000313" key="3">
    <source>
        <dbReference type="Proteomes" id="UP000077603"/>
    </source>
</evidence>
<sequence length="149" mass="15012">MLCVVLAPVLSAIFYGLAGRLAGSAQASVMVSPLGWMLALFYGFLPTLLFGSVGCALGGRFLSRAPWPAWGAAGGLAASAYVAVSLAMGGMNLGVGWFAPWATLLLSEDGPALLGGSGSWAVPLCIVLAGFVAGALYRGMSKAARATRG</sequence>
<evidence type="ECO:0000313" key="2">
    <source>
        <dbReference type="EMBL" id="ANF55505.1"/>
    </source>
</evidence>
<gene>
    <name evidence="2" type="ORF">DA69_12615</name>
</gene>
<dbReference type="AlphaFoldDB" id="A0A172Y8Z6"/>
<evidence type="ECO:0000256" key="1">
    <source>
        <dbReference type="SAM" id="Phobius"/>
    </source>
</evidence>
<reference evidence="2 3" key="1">
    <citation type="journal article" date="2014" name="Genome Announc.">
        <title>Genome Sequence of a Promising Hydrogen-Producing Facultative Anaerobic Bacterium, Brevundimonas naejangsanensis Strain B1.</title>
        <authorList>
            <person name="Su H."/>
            <person name="Zhang T."/>
            <person name="Bao M."/>
            <person name="Jiang Y."/>
            <person name="Wang Y."/>
            <person name="Tan T."/>
        </authorList>
    </citation>
    <scope>NUCLEOTIDE SEQUENCE [LARGE SCALE GENOMIC DNA]</scope>
    <source>
        <strain evidence="2 3">B1</strain>
    </source>
</reference>
<accession>A0A172Y8Z6</accession>
<organism evidence="2 3">
    <name type="scientific">Brevundimonas naejangsanensis</name>
    <dbReference type="NCBI Taxonomy" id="588932"/>
    <lineage>
        <taxon>Bacteria</taxon>
        <taxon>Pseudomonadati</taxon>
        <taxon>Pseudomonadota</taxon>
        <taxon>Alphaproteobacteria</taxon>
        <taxon>Caulobacterales</taxon>
        <taxon>Caulobacteraceae</taxon>
        <taxon>Brevundimonas</taxon>
    </lineage>
</organism>
<feature type="transmembrane region" description="Helical" evidence="1">
    <location>
        <begin position="69"/>
        <end position="99"/>
    </location>
</feature>
<protein>
    <submittedName>
        <fullName evidence="2">Uncharacterized protein</fullName>
    </submittedName>
</protein>
<dbReference type="Proteomes" id="UP000077603">
    <property type="component" value="Chromosome"/>
</dbReference>
<name>A0A172Y8Z6_9CAUL</name>
<keyword evidence="1" id="KW-0812">Transmembrane</keyword>
<dbReference type="STRING" id="588932.DA69_12615"/>
<keyword evidence="3" id="KW-1185">Reference proteome</keyword>
<proteinExistence type="predicted"/>
<dbReference type="KEGG" id="bne:DA69_12615"/>
<dbReference type="EMBL" id="CP015614">
    <property type="protein sequence ID" value="ANF55505.1"/>
    <property type="molecule type" value="Genomic_DNA"/>
</dbReference>
<keyword evidence="1" id="KW-1133">Transmembrane helix</keyword>
<feature type="transmembrane region" description="Helical" evidence="1">
    <location>
        <begin position="119"/>
        <end position="137"/>
    </location>
</feature>